<dbReference type="PROSITE" id="PS50887">
    <property type="entry name" value="GGDEF"/>
    <property type="match status" value="1"/>
</dbReference>
<dbReference type="eggNOG" id="COG3706">
    <property type="taxonomic scope" value="Bacteria"/>
</dbReference>
<dbReference type="RefSeq" id="WP_015817427.1">
    <property type="nucleotide sequence ID" value="NC_012997.1"/>
</dbReference>
<proteinExistence type="predicted"/>
<dbReference type="KEGG" id="ttu:TERTU_4650"/>
<dbReference type="OrthoDB" id="9812260at2"/>
<dbReference type="Proteomes" id="UP000009080">
    <property type="component" value="Chromosome"/>
</dbReference>
<evidence type="ECO:0000256" key="3">
    <source>
        <dbReference type="ARBA" id="ARBA00034247"/>
    </source>
</evidence>
<dbReference type="Pfam" id="PF00990">
    <property type="entry name" value="GGDEF"/>
    <property type="match status" value="1"/>
</dbReference>
<dbReference type="InterPro" id="IPR048516">
    <property type="entry name" value="DGCcoil"/>
</dbReference>
<dbReference type="SUPFAM" id="SSF55073">
    <property type="entry name" value="Nucleotide cyclase"/>
    <property type="match status" value="1"/>
</dbReference>
<keyword evidence="6" id="KW-1185">Reference proteome</keyword>
<gene>
    <name evidence="5" type="ordered locus">TERTU_4650</name>
</gene>
<accession>C5BK03</accession>
<feature type="domain" description="GGDEF" evidence="4">
    <location>
        <begin position="444"/>
        <end position="576"/>
    </location>
</feature>
<evidence type="ECO:0000313" key="6">
    <source>
        <dbReference type="Proteomes" id="UP000009080"/>
    </source>
</evidence>
<dbReference type="EMBL" id="CP001614">
    <property type="protein sequence ID" value="ACR11315.1"/>
    <property type="molecule type" value="Genomic_DNA"/>
</dbReference>
<dbReference type="Gene3D" id="3.30.70.270">
    <property type="match status" value="1"/>
</dbReference>
<evidence type="ECO:0000313" key="5">
    <source>
        <dbReference type="EMBL" id="ACR11315.1"/>
    </source>
</evidence>
<dbReference type="InterPro" id="IPR000160">
    <property type="entry name" value="GGDEF_dom"/>
</dbReference>
<dbReference type="EC" id="2.7.7.65" evidence="2"/>
<organism evidence="5 6">
    <name type="scientific">Teredinibacter turnerae (strain ATCC 39867 / T7901)</name>
    <dbReference type="NCBI Taxonomy" id="377629"/>
    <lineage>
        <taxon>Bacteria</taxon>
        <taxon>Pseudomonadati</taxon>
        <taxon>Pseudomonadota</taxon>
        <taxon>Gammaproteobacteria</taxon>
        <taxon>Cellvibrionales</taxon>
        <taxon>Cellvibrionaceae</taxon>
        <taxon>Teredinibacter</taxon>
    </lineage>
</organism>
<dbReference type="Pfam" id="PF20975">
    <property type="entry name" value="DGCcoil"/>
    <property type="match status" value="1"/>
</dbReference>
<dbReference type="InterPro" id="IPR050469">
    <property type="entry name" value="Diguanylate_Cyclase"/>
</dbReference>
<protein>
    <recommendedName>
        <fullName evidence="2">diguanylate cyclase</fullName>
        <ecNumber evidence="2">2.7.7.65</ecNumber>
    </recommendedName>
</protein>
<reference evidence="5 6" key="1">
    <citation type="journal article" date="2009" name="PLoS ONE">
        <title>The complete genome of Teredinibacter turnerae T7901: an intracellular endosymbiont of marine wood-boring bivalves (shipworms).</title>
        <authorList>
            <person name="Yang J.C."/>
            <person name="Madupu R."/>
            <person name="Durkin A.S."/>
            <person name="Ekborg N.A."/>
            <person name="Pedamallu C.S."/>
            <person name="Hostetler J.B."/>
            <person name="Radune D."/>
            <person name="Toms B.S."/>
            <person name="Henrissat B."/>
            <person name="Coutinho P.M."/>
            <person name="Schwarz S."/>
            <person name="Field L."/>
            <person name="Trindade-Silva A.E."/>
            <person name="Soares C.A.G."/>
            <person name="Elshahawi S."/>
            <person name="Hanora A."/>
            <person name="Schmidt E.W."/>
            <person name="Haygood M.G."/>
            <person name="Posfai J."/>
            <person name="Benner J."/>
            <person name="Madinger C."/>
            <person name="Nove J."/>
            <person name="Anton B."/>
            <person name="Chaudhary K."/>
            <person name="Foster J."/>
            <person name="Holman A."/>
            <person name="Kumar S."/>
            <person name="Lessard P.A."/>
            <person name="Luyten Y.A."/>
            <person name="Slatko B."/>
            <person name="Wood N."/>
            <person name="Wu B."/>
            <person name="Teplitski M."/>
            <person name="Mougous J.D."/>
            <person name="Ward N."/>
            <person name="Eisen J.A."/>
            <person name="Badger J.H."/>
            <person name="Distel D.L."/>
        </authorList>
    </citation>
    <scope>NUCLEOTIDE SEQUENCE [LARGE SCALE GENOMIC DNA]</scope>
    <source>
        <strain evidence="6">ATCC 39867 / T7901</strain>
    </source>
</reference>
<sequence>MVETAGGSYKEKYLQALADQERQEKQFQFQLEMLRKALNHLAAAAQGLDKTLDAELLLLKDRMRGASGHQVVDQFERVQKAVIQFERLRDSEHSTAAGKMRAMLEGLLVLQLPDDLARKVQSAARAMEQSLHNYRSYPLVLGEVTLLQQAALEAAMNPKAGFWQRLRGGRTVQSRAESVETPELQRKSVSAELTDENLQLAPAGGADLNTVPAPLKPANHLLAEDDFDKVAERICRTLRNLVESIEPNDIVRHKVDIVRARIQRGLDWFALAVTLDDLRDILMQRYLDVDREFSQYLLQVNAELRSISDVLGIALEQENQVQQAAQTLSKKVGDEVEKIHASLAASTEIQSLKQAVTNHLDVIHKALAEFHSGHLRAENANLSDQLQALLAKVESIESESSKTKELLEEERYRATHDSLTGLPNREAYNERVYQEYRRFTRYSRPLGIAVCDIDHFKKINDNFGHQTGDRVLKLIARLISTRLRKVDFVARYGGEEFVILLPETSASQSRSVLDKIRAAVAKAAFRFGDDPVKITLSFGISAFRSDDTIETAFQRADKALYQAKADGRNRCVVDTDDAEA</sequence>
<comment type="catalytic activity">
    <reaction evidence="3">
        <text>2 GTP = 3',3'-c-di-GMP + 2 diphosphate</text>
        <dbReference type="Rhea" id="RHEA:24898"/>
        <dbReference type="ChEBI" id="CHEBI:33019"/>
        <dbReference type="ChEBI" id="CHEBI:37565"/>
        <dbReference type="ChEBI" id="CHEBI:58805"/>
        <dbReference type="EC" id="2.7.7.65"/>
    </reaction>
</comment>
<dbReference type="PANTHER" id="PTHR45138:SF9">
    <property type="entry name" value="DIGUANYLATE CYCLASE DGCM-RELATED"/>
    <property type="match status" value="1"/>
</dbReference>
<dbReference type="PANTHER" id="PTHR45138">
    <property type="entry name" value="REGULATORY COMPONENTS OF SENSORY TRANSDUCTION SYSTEM"/>
    <property type="match status" value="1"/>
</dbReference>
<dbReference type="NCBIfam" id="TIGR00254">
    <property type="entry name" value="GGDEF"/>
    <property type="match status" value="1"/>
</dbReference>
<dbReference type="HOGENOM" id="CLU_025058_0_0_6"/>
<dbReference type="GO" id="GO:0052621">
    <property type="term" value="F:diguanylate cyclase activity"/>
    <property type="evidence" value="ECO:0007669"/>
    <property type="project" value="UniProtKB-EC"/>
</dbReference>
<dbReference type="CDD" id="cd01949">
    <property type="entry name" value="GGDEF"/>
    <property type="match status" value="1"/>
</dbReference>
<name>C5BK03_TERTT</name>
<evidence type="ECO:0000259" key="4">
    <source>
        <dbReference type="PROSITE" id="PS50887"/>
    </source>
</evidence>
<dbReference type="SMART" id="SM00267">
    <property type="entry name" value="GGDEF"/>
    <property type="match status" value="1"/>
</dbReference>
<dbReference type="InterPro" id="IPR029787">
    <property type="entry name" value="Nucleotide_cyclase"/>
</dbReference>
<dbReference type="AlphaFoldDB" id="C5BK03"/>
<evidence type="ECO:0000256" key="1">
    <source>
        <dbReference type="ARBA" id="ARBA00001946"/>
    </source>
</evidence>
<comment type="cofactor">
    <cofactor evidence="1">
        <name>Mg(2+)</name>
        <dbReference type="ChEBI" id="CHEBI:18420"/>
    </cofactor>
</comment>
<dbReference type="InterPro" id="IPR043128">
    <property type="entry name" value="Rev_trsase/Diguanyl_cyclase"/>
</dbReference>
<evidence type="ECO:0000256" key="2">
    <source>
        <dbReference type="ARBA" id="ARBA00012528"/>
    </source>
</evidence>
<dbReference type="FunFam" id="3.30.70.270:FF:000001">
    <property type="entry name" value="Diguanylate cyclase domain protein"/>
    <property type="match status" value="1"/>
</dbReference>
<dbReference type="STRING" id="377629.TERTU_4650"/>